<dbReference type="OrthoDB" id="337038at2759"/>
<keyword evidence="5" id="KW-0445">Lipid transport</keyword>
<dbReference type="GO" id="GO:0015918">
    <property type="term" value="P:sterol transport"/>
    <property type="evidence" value="ECO:0007669"/>
    <property type="project" value="UniProtKB-ARBA"/>
</dbReference>
<dbReference type="Pfam" id="PF00188">
    <property type="entry name" value="CAP"/>
    <property type="match status" value="1"/>
</dbReference>
<evidence type="ECO:0000313" key="9">
    <source>
        <dbReference type="Proteomes" id="UP000006790"/>
    </source>
</evidence>
<dbReference type="InterPro" id="IPR001283">
    <property type="entry name" value="CRISP-related"/>
</dbReference>
<feature type="chain" id="PRO_5003510973" description="SCP domain-containing protein" evidence="6">
    <location>
        <begin position="22"/>
        <end position="218"/>
    </location>
</feature>
<dbReference type="FunFam" id="3.40.33.10:FF:000012">
    <property type="entry name" value="Secreted protein PRY1"/>
    <property type="match status" value="1"/>
</dbReference>
<evidence type="ECO:0000256" key="2">
    <source>
        <dbReference type="ARBA" id="ARBA00009923"/>
    </source>
</evidence>
<dbReference type="InParanoid" id="G8JUC2"/>
<dbReference type="AlphaFoldDB" id="G8JUC2"/>
<dbReference type="PROSITE" id="PS01009">
    <property type="entry name" value="CRISP_1"/>
    <property type="match status" value="1"/>
</dbReference>
<dbReference type="GO" id="GO:0015908">
    <property type="term" value="P:fatty acid transport"/>
    <property type="evidence" value="ECO:0007669"/>
    <property type="project" value="UniProtKB-ARBA"/>
</dbReference>
<dbReference type="InterPro" id="IPR014044">
    <property type="entry name" value="CAP_dom"/>
</dbReference>
<dbReference type="CDD" id="cd05384">
    <property type="entry name" value="CAP_PRY1-like"/>
    <property type="match status" value="1"/>
</dbReference>
<dbReference type="RefSeq" id="XP_003647519.1">
    <property type="nucleotide sequence ID" value="XM_003647471.1"/>
</dbReference>
<reference evidence="9" key="1">
    <citation type="journal article" date="2012" name="G3 (Bethesda)">
        <title>Pichia sorbitophila, an interspecies yeast hybrid reveals early steps of genome resolution following polyploidization.</title>
        <authorList>
            <person name="Leh Louis V."/>
            <person name="Despons L."/>
            <person name="Friedrich A."/>
            <person name="Martin T."/>
            <person name="Durrens P."/>
            <person name="Casaregola S."/>
            <person name="Neuveglise C."/>
            <person name="Fairhead C."/>
            <person name="Marck C."/>
            <person name="Cruz J.A."/>
            <person name="Straub M.L."/>
            <person name="Kugler V."/>
            <person name="Sacerdot C."/>
            <person name="Uzunov Z."/>
            <person name="Thierry A."/>
            <person name="Weiss S."/>
            <person name="Bleykasten C."/>
            <person name="De Montigny J."/>
            <person name="Jacques N."/>
            <person name="Jung P."/>
            <person name="Lemaire M."/>
            <person name="Mallet S."/>
            <person name="Morel G."/>
            <person name="Richard G.F."/>
            <person name="Sarkar A."/>
            <person name="Savel G."/>
            <person name="Schacherer J."/>
            <person name="Seret M.L."/>
            <person name="Talla E."/>
            <person name="Samson G."/>
            <person name="Jubin C."/>
            <person name="Poulain J."/>
            <person name="Vacherie B."/>
            <person name="Barbe V."/>
            <person name="Pelletier E."/>
            <person name="Sherman D.J."/>
            <person name="Westhof E."/>
            <person name="Weissenbach J."/>
            <person name="Baret P.V."/>
            <person name="Wincker P."/>
            <person name="Gaillardin C."/>
            <person name="Dujon B."/>
            <person name="Souciet J.L."/>
        </authorList>
    </citation>
    <scope>NUCLEOTIDE SEQUENCE [LARGE SCALE GENOMIC DNA]</scope>
    <source>
        <strain evidence="9">CBS 270.75 / DBVPG 7215 / KCTC 17166 / NRRL Y-17582</strain>
    </source>
</reference>
<keyword evidence="4 6" id="KW-0732">Signal</keyword>
<evidence type="ECO:0000259" key="7">
    <source>
        <dbReference type="SMART" id="SM00198"/>
    </source>
</evidence>
<dbReference type="KEGG" id="erc:Ecym_6326"/>
<gene>
    <name evidence="8" type="ordered locus">Ecym_6326</name>
</gene>
<feature type="signal peptide" evidence="6">
    <location>
        <begin position="1"/>
        <end position="21"/>
    </location>
</feature>
<dbReference type="PANTHER" id="PTHR10334">
    <property type="entry name" value="CYSTEINE-RICH SECRETORY PROTEIN-RELATED"/>
    <property type="match status" value="1"/>
</dbReference>
<keyword evidence="9" id="KW-1185">Reference proteome</keyword>
<comment type="similarity">
    <text evidence="2">Belongs to the CRISP family.</text>
</comment>
<keyword evidence="3" id="KW-0964">Secreted</keyword>
<dbReference type="SMART" id="SM00198">
    <property type="entry name" value="SCP"/>
    <property type="match status" value="1"/>
</dbReference>
<evidence type="ECO:0000256" key="3">
    <source>
        <dbReference type="ARBA" id="ARBA00022525"/>
    </source>
</evidence>
<keyword evidence="5" id="KW-0813">Transport</keyword>
<dbReference type="EMBL" id="CP002502">
    <property type="protein sequence ID" value="AET40702.1"/>
    <property type="molecule type" value="Genomic_DNA"/>
</dbReference>
<feature type="domain" description="SCP" evidence="7">
    <location>
        <begin position="76"/>
        <end position="204"/>
    </location>
</feature>
<sequence>MLKLYIQILLLLYFKTSSTFAKTKYNIVTKIHTKTVTSFTSVTFTGWTTIQTTSYRTQTTPLTETPKLKPNTLDQNFASQVLNLHNDYRRQHEASMLTWNDTLYKKAQEYANNAVVCNGTLIHSKYPYGENLALGYNSSAAIAAWYDENKIYNYNQPGFSRSTGHFTQMVWKNTTSIGCAYIICGEYYGQYTICEYDPPGNVEGQYADNVLSSNLKNT</sequence>
<protein>
    <recommendedName>
        <fullName evidence="7">SCP domain-containing protein</fullName>
    </recommendedName>
</protein>
<dbReference type="InterPro" id="IPR035940">
    <property type="entry name" value="CAP_sf"/>
</dbReference>
<dbReference type="InterPro" id="IPR018244">
    <property type="entry name" value="Allrgn_V5/Tpx1_CS"/>
</dbReference>
<dbReference type="PRINTS" id="PR00837">
    <property type="entry name" value="V5TPXLIKE"/>
</dbReference>
<evidence type="ECO:0000313" key="8">
    <source>
        <dbReference type="EMBL" id="AET40702.1"/>
    </source>
</evidence>
<evidence type="ECO:0000256" key="4">
    <source>
        <dbReference type="ARBA" id="ARBA00022729"/>
    </source>
</evidence>
<comment type="subcellular location">
    <subcellularLocation>
        <location evidence="1">Secreted</location>
    </subcellularLocation>
</comment>
<accession>G8JUC2</accession>
<proteinExistence type="inferred from homology"/>
<dbReference type="eggNOG" id="KOG3017">
    <property type="taxonomic scope" value="Eukaryota"/>
</dbReference>
<evidence type="ECO:0000256" key="6">
    <source>
        <dbReference type="SAM" id="SignalP"/>
    </source>
</evidence>
<dbReference type="OMA" id="DENDACK"/>
<dbReference type="Proteomes" id="UP000006790">
    <property type="component" value="Chromosome 6"/>
</dbReference>
<organism evidence="8 9">
    <name type="scientific">Eremothecium cymbalariae (strain CBS 270.75 / DBVPG 7215 / KCTC 17166 / NRRL Y-17582)</name>
    <name type="common">Yeast</name>
    <dbReference type="NCBI Taxonomy" id="931890"/>
    <lineage>
        <taxon>Eukaryota</taxon>
        <taxon>Fungi</taxon>
        <taxon>Dikarya</taxon>
        <taxon>Ascomycota</taxon>
        <taxon>Saccharomycotina</taxon>
        <taxon>Saccharomycetes</taxon>
        <taxon>Saccharomycetales</taxon>
        <taxon>Saccharomycetaceae</taxon>
        <taxon>Eremothecium</taxon>
    </lineage>
</organism>
<dbReference type="HOGENOM" id="CLU_035730_9_0_1"/>
<dbReference type="SUPFAM" id="SSF55797">
    <property type="entry name" value="PR-1-like"/>
    <property type="match status" value="1"/>
</dbReference>
<dbReference type="GO" id="GO:0005576">
    <property type="term" value="C:extracellular region"/>
    <property type="evidence" value="ECO:0007669"/>
    <property type="project" value="UniProtKB-SubCell"/>
</dbReference>
<name>G8JUC2_ERECY</name>
<dbReference type="GeneID" id="11469115"/>
<dbReference type="Gene3D" id="3.40.33.10">
    <property type="entry name" value="CAP"/>
    <property type="match status" value="1"/>
</dbReference>
<evidence type="ECO:0000256" key="1">
    <source>
        <dbReference type="ARBA" id="ARBA00004613"/>
    </source>
</evidence>
<evidence type="ECO:0000256" key="5">
    <source>
        <dbReference type="ARBA" id="ARBA00023055"/>
    </source>
</evidence>